<dbReference type="AlphaFoldDB" id="A0AAD4E6Y7"/>
<dbReference type="Proteomes" id="UP001195769">
    <property type="component" value="Unassembled WGS sequence"/>
</dbReference>
<reference evidence="1" key="1">
    <citation type="journal article" date="2020" name="New Phytol.">
        <title>Comparative genomics reveals dynamic genome evolution in host specialist ectomycorrhizal fungi.</title>
        <authorList>
            <person name="Lofgren L.A."/>
            <person name="Nguyen N.H."/>
            <person name="Vilgalys R."/>
            <person name="Ruytinx J."/>
            <person name="Liao H.L."/>
            <person name="Branco S."/>
            <person name="Kuo A."/>
            <person name="LaButti K."/>
            <person name="Lipzen A."/>
            <person name="Andreopoulos W."/>
            <person name="Pangilinan J."/>
            <person name="Riley R."/>
            <person name="Hundley H."/>
            <person name="Na H."/>
            <person name="Barry K."/>
            <person name="Grigoriev I.V."/>
            <person name="Stajich J.E."/>
            <person name="Kennedy P.G."/>
        </authorList>
    </citation>
    <scope>NUCLEOTIDE SEQUENCE</scope>
    <source>
        <strain evidence="1">FC203</strain>
    </source>
</reference>
<dbReference type="EMBL" id="JABBWK010000025">
    <property type="protein sequence ID" value="KAG1900804.1"/>
    <property type="molecule type" value="Genomic_DNA"/>
</dbReference>
<proteinExistence type="predicted"/>
<evidence type="ECO:0000313" key="2">
    <source>
        <dbReference type="Proteomes" id="UP001195769"/>
    </source>
</evidence>
<evidence type="ECO:0000313" key="1">
    <source>
        <dbReference type="EMBL" id="KAG1900804.1"/>
    </source>
</evidence>
<comment type="caution">
    <text evidence="1">The sequence shown here is derived from an EMBL/GenBank/DDBJ whole genome shotgun (WGS) entry which is preliminary data.</text>
</comment>
<organism evidence="1 2">
    <name type="scientific">Suillus fuscotomentosus</name>
    <dbReference type="NCBI Taxonomy" id="1912939"/>
    <lineage>
        <taxon>Eukaryota</taxon>
        <taxon>Fungi</taxon>
        <taxon>Dikarya</taxon>
        <taxon>Basidiomycota</taxon>
        <taxon>Agaricomycotina</taxon>
        <taxon>Agaricomycetes</taxon>
        <taxon>Agaricomycetidae</taxon>
        <taxon>Boletales</taxon>
        <taxon>Suillineae</taxon>
        <taxon>Suillaceae</taxon>
        <taxon>Suillus</taxon>
    </lineage>
</organism>
<dbReference type="RefSeq" id="XP_041226380.1">
    <property type="nucleotide sequence ID" value="XM_041371220.1"/>
</dbReference>
<keyword evidence="2" id="KW-1185">Reference proteome</keyword>
<sequence length="209" mass="23349">MIESSQPAFDGQTEGLSMIDSDTSFMARDENLVKDILSGHRVLDTTDLDSEWLSDESTFYEDDCQATTQCLTDDKPKHTLHAEFDSHTINNLIRRMATLSLNDVPSHISNLSLDNVPTISTLSLDDVPSHIPNFDLDNVLPHISTHFLDDVSTHLSSLSLDSVPSTISTLLSTMYPLTCQLFRHITLYTTLSTPYLIHISLRSFGQHTP</sequence>
<gene>
    <name evidence="1" type="ORF">F5891DRAFT_288726</name>
</gene>
<protein>
    <submittedName>
        <fullName evidence="1">Uncharacterized protein</fullName>
    </submittedName>
</protein>
<accession>A0AAD4E6Y7</accession>
<name>A0AAD4E6Y7_9AGAM</name>
<dbReference type="GeneID" id="64665518"/>